<dbReference type="Pfam" id="PF01047">
    <property type="entry name" value="MarR"/>
    <property type="match status" value="1"/>
</dbReference>
<dbReference type="InterPro" id="IPR036388">
    <property type="entry name" value="WH-like_DNA-bd_sf"/>
</dbReference>
<name>A0A6G3QWG2_9ACTN</name>
<protein>
    <submittedName>
        <fullName evidence="2">Winged helix-turn-helix transcriptional regulator</fullName>
    </submittedName>
</protein>
<proteinExistence type="predicted"/>
<gene>
    <name evidence="2" type="ORF">G3I53_16275</name>
</gene>
<evidence type="ECO:0000313" key="2">
    <source>
        <dbReference type="EMBL" id="NEA87554.1"/>
    </source>
</evidence>
<evidence type="ECO:0000259" key="1">
    <source>
        <dbReference type="SMART" id="SM00347"/>
    </source>
</evidence>
<organism evidence="2">
    <name type="scientific">Streptomyces sp. SID14436</name>
    <dbReference type="NCBI Taxonomy" id="2706070"/>
    <lineage>
        <taxon>Bacteria</taxon>
        <taxon>Bacillati</taxon>
        <taxon>Actinomycetota</taxon>
        <taxon>Actinomycetes</taxon>
        <taxon>Kitasatosporales</taxon>
        <taxon>Streptomycetaceae</taxon>
        <taxon>Streptomyces</taxon>
    </lineage>
</organism>
<dbReference type="GO" id="GO:0006950">
    <property type="term" value="P:response to stress"/>
    <property type="evidence" value="ECO:0007669"/>
    <property type="project" value="TreeGrafter"/>
</dbReference>
<dbReference type="SMART" id="SM00347">
    <property type="entry name" value="HTH_MARR"/>
    <property type="match status" value="1"/>
</dbReference>
<dbReference type="RefSeq" id="WP_164336814.1">
    <property type="nucleotide sequence ID" value="NZ_JAAGMD010000477.1"/>
</dbReference>
<sequence>MSTLGGAAELWLLWKRAHETVRAAVIADMTTTSGLTEAELSVLVCLYESGGTLRQNAIAATLGWDRTRLSHQLTRMEKRDYVTRDKVTNGVEVALRPEGRRTIEATVPSLEASTRRHLLDRLGPDDAAALKAVVERLLSSDDSR</sequence>
<dbReference type="PANTHER" id="PTHR33164:SF99">
    <property type="entry name" value="MARR FAMILY REGULATORY PROTEIN"/>
    <property type="match status" value="1"/>
</dbReference>
<dbReference type="InterPro" id="IPR036390">
    <property type="entry name" value="WH_DNA-bd_sf"/>
</dbReference>
<dbReference type="GO" id="GO:0003700">
    <property type="term" value="F:DNA-binding transcription factor activity"/>
    <property type="evidence" value="ECO:0007669"/>
    <property type="project" value="InterPro"/>
</dbReference>
<accession>A0A6G3QWG2</accession>
<dbReference type="Gene3D" id="1.10.10.10">
    <property type="entry name" value="Winged helix-like DNA-binding domain superfamily/Winged helix DNA-binding domain"/>
    <property type="match status" value="1"/>
</dbReference>
<dbReference type="EMBL" id="JAAGMD010000477">
    <property type="protein sequence ID" value="NEA87554.1"/>
    <property type="molecule type" value="Genomic_DNA"/>
</dbReference>
<feature type="domain" description="HTH marR-type" evidence="1">
    <location>
        <begin position="28"/>
        <end position="127"/>
    </location>
</feature>
<dbReference type="PANTHER" id="PTHR33164">
    <property type="entry name" value="TRANSCRIPTIONAL REGULATOR, MARR FAMILY"/>
    <property type="match status" value="1"/>
</dbReference>
<comment type="caution">
    <text evidence="2">The sequence shown here is derived from an EMBL/GenBank/DDBJ whole genome shotgun (WGS) entry which is preliminary data.</text>
</comment>
<dbReference type="SUPFAM" id="SSF46785">
    <property type="entry name" value="Winged helix' DNA-binding domain"/>
    <property type="match status" value="1"/>
</dbReference>
<dbReference type="AlphaFoldDB" id="A0A6G3QWG2"/>
<dbReference type="InterPro" id="IPR039422">
    <property type="entry name" value="MarR/SlyA-like"/>
</dbReference>
<dbReference type="InterPro" id="IPR000835">
    <property type="entry name" value="HTH_MarR-typ"/>
</dbReference>
<reference evidence="2" key="1">
    <citation type="submission" date="2020-01" db="EMBL/GenBank/DDBJ databases">
        <title>Insect and environment-associated Actinomycetes.</title>
        <authorList>
            <person name="Currrie C."/>
            <person name="Chevrette M."/>
            <person name="Carlson C."/>
            <person name="Stubbendieck R."/>
            <person name="Wendt-Pienkowski E."/>
        </authorList>
    </citation>
    <scope>NUCLEOTIDE SEQUENCE</scope>
    <source>
        <strain evidence="2">SID14436</strain>
    </source>
</reference>